<keyword evidence="2" id="KW-1133">Transmembrane helix</keyword>
<keyword evidence="2" id="KW-0812">Transmembrane</keyword>
<dbReference type="PANTHER" id="PTHR30189">
    <property type="entry name" value="LPS-ASSEMBLY PROTEIN"/>
    <property type="match status" value="1"/>
</dbReference>
<proteinExistence type="predicted"/>
<evidence type="ECO:0000256" key="1">
    <source>
        <dbReference type="SAM" id="Coils"/>
    </source>
</evidence>
<dbReference type="AlphaFoldDB" id="A0A6N6VTR9"/>
<organism evidence="3 4">
    <name type="scientific">Silvanigrella paludirubra</name>
    <dbReference type="NCBI Taxonomy" id="2499159"/>
    <lineage>
        <taxon>Bacteria</taxon>
        <taxon>Pseudomonadati</taxon>
        <taxon>Bdellovibrionota</taxon>
        <taxon>Oligoflexia</taxon>
        <taxon>Silvanigrellales</taxon>
        <taxon>Silvanigrellaceae</taxon>
        <taxon>Silvanigrella</taxon>
    </lineage>
</organism>
<dbReference type="EMBL" id="WFLM01000003">
    <property type="protein sequence ID" value="KAB8039051.1"/>
    <property type="molecule type" value="Genomic_DNA"/>
</dbReference>
<evidence type="ECO:0008006" key="5">
    <source>
        <dbReference type="Google" id="ProtNLM"/>
    </source>
</evidence>
<accession>A0A6N6VTR9</accession>
<dbReference type="PANTHER" id="PTHR30189:SF1">
    <property type="entry name" value="LPS-ASSEMBLY PROTEIN LPTD"/>
    <property type="match status" value="1"/>
</dbReference>
<dbReference type="InterPro" id="IPR050218">
    <property type="entry name" value="LptD"/>
</dbReference>
<dbReference type="RefSeq" id="WP_153420450.1">
    <property type="nucleotide sequence ID" value="NZ_WFLM01000003.1"/>
</dbReference>
<name>A0A6N6VTR9_9BACT</name>
<feature type="coiled-coil region" evidence="1">
    <location>
        <begin position="151"/>
        <end position="185"/>
    </location>
</feature>
<evidence type="ECO:0000313" key="3">
    <source>
        <dbReference type="EMBL" id="KAB8039051.1"/>
    </source>
</evidence>
<feature type="transmembrane region" description="Helical" evidence="2">
    <location>
        <begin position="7"/>
        <end position="25"/>
    </location>
</feature>
<evidence type="ECO:0000256" key="2">
    <source>
        <dbReference type="SAM" id="Phobius"/>
    </source>
</evidence>
<comment type="caution">
    <text evidence="3">The sequence shown here is derived from an EMBL/GenBank/DDBJ whole genome shotgun (WGS) entry which is preliminary data.</text>
</comment>
<evidence type="ECO:0000313" key="4">
    <source>
        <dbReference type="Proteomes" id="UP000437748"/>
    </source>
</evidence>
<dbReference type="GO" id="GO:0009279">
    <property type="term" value="C:cell outer membrane"/>
    <property type="evidence" value="ECO:0007669"/>
    <property type="project" value="TreeGrafter"/>
</dbReference>
<gene>
    <name evidence="3" type="ORF">GCL60_09360</name>
</gene>
<sequence>MNIKKKFIKKIFIIINFTFIFPFIFNNISFAQNIQNSNQLPNWLFYDADEIKINKNSETFSFDGNAIILIGNVYISANKIISQKKIGLITAEGNVNLINNKQKAVASRIVFDINTKQFRMDDAQIFSDPKVTEEKVSEITLGLTKAEIAFEKAKEKRTKEIENDLKSIREEYAKLLNLKNIKKKNDTVYSSQLSELRSKYSRLLARLTRTQFQPNAILAALPEKDREKLIERRQAVEKFNKDNPEMVDQVVNFSAIKGYVKVAASQIVQKDNKTLILNNAIITPCNCSPYNEPPIYGFSTQDANIELDNYITMKDVTFDLFSIPVFYSPWLKFPIKNKRETGLLPPNSYTSTNAGTATTVPLFIVMGPHADSSISYEYFSSSGSQITGEFRFQIEEDSQLRTEAKFIKDKNYQNKWDTNNSNVNNAIAQSSDPATQSMYDSFRGNRLQDRWYSGSSINIPILEKAALKTNAEFVSDNTYLSDYSSNNPNVNPTAAVYGDTSSASRRFLNQELSTEYYGDNITISAQGQTTKDLFAPDASTTPNKTPKIEIDILPDRYFNLPLIFSSNSTFENITRKNQQNFIPLAQNVFSPLGSNQTSSYIPGGQKNPNDPYAQGNRVFTSSTVSLPIPANDYVNANISTTAVGTQYYFPDSYPYQDVQPYLGYLIYKAHLDVPLYSSLNLVNEDNSTKGKITQNLVPFIDINHIPSVTRSSNYPNTYQLWYDQDKTVSSSIINFGAMLSWTIEKEEFVESKDPISRLPINEEPGVANLSFFNEIITDNNLNISSNSNEIYQFSSDSNASKIFDLWAKKELDNYYEKISSNEFKQNYVWPSGSYYSKNIIWKMTPLSLSVSTGYNLMADKTANETNALAGPTVSPVPAQKYTDISASATVNLNPIIPIRGVFSTTYNQYYHRINTTSLSVNAELPYGLNISYTNNQQFVIDPTNQNQNSFIKKTQQTAGVTYTPVAWLQFGYQWSENTDPTATNTDLSNGKAYGSSQNITFLNLQNCLDLTIARNKPAGVPENLATYALTLTFRFFGYTQTTPQLGDYINRNLTN</sequence>
<reference evidence="3 4" key="1">
    <citation type="submission" date="2019-10" db="EMBL/GenBank/DDBJ databases">
        <title>New species of Slilvanegrellaceae.</title>
        <authorList>
            <person name="Pitt A."/>
            <person name="Hahn M.W."/>
        </authorList>
    </citation>
    <scope>NUCLEOTIDE SEQUENCE [LARGE SCALE GENOMIC DNA]</scope>
    <source>
        <strain evidence="3 4">SP-Ram-0.45-NSY-1</strain>
    </source>
</reference>
<keyword evidence="2" id="KW-0472">Membrane</keyword>
<dbReference type="Proteomes" id="UP000437748">
    <property type="component" value="Unassembled WGS sequence"/>
</dbReference>
<protein>
    <recommendedName>
        <fullName evidence="5">LPS-assembly protein LptD</fullName>
    </recommendedName>
</protein>
<keyword evidence="4" id="KW-1185">Reference proteome</keyword>
<keyword evidence="1" id="KW-0175">Coiled coil</keyword>
<dbReference type="OrthoDB" id="9760225at2"/>
<dbReference type="GO" id="GO:1990351">
    <property type="term" value="C:transporter complex"/>
    <property type="evidence" value="ECO:0007669"/>
    <property type="project" value="TreeGrafter"/>
</dbReference>